<evidence type="ECO:0000313" key="2">
    <source>
        <dbReference type="EMBL" id="KAF9994964.1"/>
    </source>
</evidence>
<feature type="non-terminal residue" evidence="2">
    <location>
        <position position="364"/>
    </location>
</feature>
<name>A0A9P6SRZ8_9FUNG</name>
<feature type="compositionally biased region" description="Polar residues" evidence="1">
    <location>
        <begin position="338"/>
        <end position="357"/>
    </location>
</feature>
<feature type="compositionally biased region" description="Polar residues" evidence="1">
    <location>
        <begin position="188"/>
        <end position="208"/>
    </location>
</feature>
<accession>A0A9P6SRZ8</accession>
<proteinExistence type="predicted"/>
<keyword evidence="3" id="KW-1185">Reference proteome</keyword>
<feature type="region of interest" description="Disordered" evidence="1">
    <location>
        <begin position="1"/>
        <end position="57"/>
    </location>
</feature>
<gene>
    <name evidence="2" type="ORF">BGZ80_007645</name>
</gene>
<sequence>MKRFIRLDSEGLEKGKEKISSTESVTNSPRPDSEGVASQNQPGSNQPDNKFSSPLWSASKSRRISLNSQAGINRGTFEVALKREITSHLEVMVEQIQQAKLIAYGKILESLKRHPIAAGLRSPEPPDIVILEDENELDSSDEESQDLDGYEAPPSPLLRYSNRFELTRSPSHASHIIHSPQHSRRSSIRSNYSDPRSVSDQGGNEALDQTSFGQTFENSAQDDDQSYQQEDAELGQSALMIYSPGYPTSAPVTPRRTTIAGTSSVEPNAAHTPNASFSIQSEEDTSFSLWRMSLPPPLDFTKMGYHDPNFLSEATESLPDHDPLLEPTTPTGCDENDQSWLNPKWSTITTPKRNSAVNGEDVGH</sequence>
<feature type="compositionally biased region" description="Basic and acidic residues" evidence="1">
    <location>
        <begin position="1"/>
        <end position="20"/>
    </location>
</feature>
<feature type="compositionally biased region" description="Polar residues" evidence="1">
    <location>
        <begin position="21"/>
        <end position="57"/>
    </location>
</feature>
<evidence type="ECO:0000313" key="3">
    <source>
        <dbReference type="Proteomes" id="UP000703661"/>
    </source>
</evidence>
<feature type="compositionally biased region" description="Acidic residues" evidence="1">
    <location>
        <begin position="135"/>
        <end position="149"/>
    </location>
</feature>
<protein>
    <submittedName>
        <fullName evidence="2">Uncharacterized protein</fullName>
    </submittedName>
</protein>
<feature type="region of interest" description="Disordered" evidence="1">
    <location>
        <begin position="172"/>
        <end position="208"/>
    </location>
</feature>
<dbReference type="EMBL" id="JAAAID010003950">
    <property type="protein sequence ID" value="KAF9994964.1"/>
    <property type="molecule type" value="Genomic_DNA"/>
</dbReference>
<organism evidence="2 3">
    <name type="scientific">Entomortierella chlamydospora</name>
    <dbReference type="NCBI Taxonomy" id="101097"/>
    <lineage>
        <taxon>Eukaryota</taxon>
        <taxon>Fungi</taxon>
        <taxon>Fungi incertae sedis</taxon>
        <taxon>Mucoromycota</taxon>
        <taxon>Mortierellomycotina</taxon>
        <taxon>Mortierellomycetes</taxon>
        <taxon>Mortierellales</taxon>
        <taxon>Mortierellaceae</taxon>
        <taxon>Entomortierella</taxon>
    </lineage>
</organism>
<reference evidence="2" key="1">
    <citation type="journal article" date="2020" name="Fungal Divers.">
        <title>Resolving the Mortierellaceae phylogeny through synthesis of multi-gene phylogenetics and phylogenomics.</title>
        <authorList>
            <person name="Vandepol N."/>
            <person name="Liber J."/>
            <person name="Desiro A."/>
            <person name="Na H."/>
            <person name="Kennedy M."/>
            <person name="Barry K."/>
            <person name="Grigoriev I.V."/>
            <person name="Miller A.N."/>
            <person name="O'Donnell K."/>
            <person name="Stajich J.E."/>
            <person name="Bonito G."/>
        </authorList>
    </citation>
    <scope>NUCLEOTIDE SEQUENCE</scope>
    <source>
        <strain evidence="2">NRRL 2769</strain>
    </source>
</reference>
<dbReference type="Proteomes" id="UP000703661">
    <property type="component" value="Unassembled WGS sequence"/>
</dbReference>
<dbReference type="AlphaFoldDB" id="A0A9P6SRZ8"/>
<feature type="region of interest" description="Disordered" evidence="1">
    <location>
        <begin position="318"/>
        <end position="364"/>
    </location>
</feature>
<comment type="caution">
    <text evidence="2">The sequence shown here is derived from an EMBL/GenBank/DDBJ whole genome shotgun (WGS) entry which is preliminary data.</text>
</comment>
<evidence type="ECO:0000256" key="1">
    <source>
        <dbReference type="SAM" id="MobiDB-lite"/>
    </source>
</evidence>
<feature type="region of interest" description="Disordered" evidence="1">
    <location>
        <begin position="135"/>
        <end position="156"/>
    </location>
</feature>